<reference evidence="5" key="1">
    <citation type="submission" date="2011-05" db="EMBL/GenBank/DDBJ databases">
        <authorList>
            <person name="Richards S.R."/>
            <person name="Qu J."/>
            <person name="Jiang H."/>
            <person name="Jhangiani S.N."/>
            <person name="Agravi P."/>
            <person name="Goodspeed R."/>
            <person name="Gross S."/>
            <person name="Mandapat C."/>
            <person name="Jackson L."/>
            <person name="Mathew T."/>
            <person name="Pu L."/>
            <person name="Thornton R."/>
            <person name="Saada N."/>
            <person name="Wilczek-Boney K.B."/>
            <person name="Lee S."/>
            <person name="Kovar C."/>
            <person name="Wu Y."/>
            <person name="Scherer S.E."/>
            <person name="Worley K.C."/>
            <person name="Muzny D.M."/>
            <person name="Gibbs R."/>
        </authorList>
    </citation>
    <scope>NUCLEOTIDE SEQUENCE</scope>
    <source>
        <strain evidence="5">Brora</strain>
    </source>
</reference>
<dbReference type="OMA" id="NAFTHDI"/>
<dbReference type="STRING" id="126957.T1IT25"/>
<dbReference type="EnsemblMetazoa" id="SMAR004269-RA">
    <property type="protein sequence ID" value="SMAR004269-PA"/>
    <property type="gene ID" value="SMAR004269"/>
</dbReference>
<reference evidence="4" key="2">
    <citation type="submission" date="2015-02" db="UniProtKB">
        <authorList>
            <consortium name="EnsemblMetazoa"/>
        </authorList>
    </citation>
    <scope>IDENTIFICATION</scope>
</reference>
<dbReference type="InterPro" id="IPR043504">
    <property type="entry name" value="Peptidase_S1_PA_chymotrypsin"/>
</dbReference>
<dbReference type="InterPro" id="IPR051487">
    <property type="entry name" value="Ser/Thr_Proteases_Immune/Dev"/>
</dbReference>
<evidence type="ECO:0000313" key="5">
    <source>
        <dbReference type="Proteomes" id="UP000014500"/>
    </source>
</evidence>
<feature type="domain" description="Peptidase S1" evidence="3">
    <location>
        <begin position="72"/>
        <end position="329"/>
    </location>
</feature>
<dbReference type="Pfam" id="PF00089">
    <property type="entry name" value="Trypsin"/>
    <property type="match status" value="1"/>
</dbReference>
<dbReference type="PROSITE" id="PS50240">
    <property type="entry name" value="TRYPSIN_DOM"/>
    <property type="match status" value="1"/>
</dbReference>
<dbReference type="EMBL" id="AFFK01019063">
    <property type="status" value="NOT_ANNOTATED_CDS"/>
    <property type="molecule type" value="Genomic_DNA"/>
</dbReference>
<dbReference type="PhylomeDB" id="T1IT25"/>
<dbReference type="PANTHER" id="PTHR24256">
    <property type="entry name" value="TRYPTASE-RELATED"/>
    <property type="match status" value="1"/>
</dbReference>
<protein>
    <recommendedName>
        <fullName evidence="3">Peptidase S1 domain-containing protein</fullName>
    </recommendedName>
</protein>
<dbReference type="InterPro" id="IPR001254">
    <property type="entry name" value="Trypsin_dom"/>
</dbReference>
<accession>T1IT25</accession>
<evidence type="ECO:0000259" key="3">
    <source>
        <dbReference type="PROSITE" id="PS50240"/>
    </source>
</evidence>
<dbReference type="GO" id="GO:0006508">
    <property type="term" value="P:proteolysis"/>
    <property type="evidence" value="ECO:0007669"/>
    <property type="project" value="InterPro"/>
</dbReference>
<comment type="similarity">
    <text evidence="2">Belongs to the peptidase S1 family. CLIP subfamily.</text>
</comment>
<dbReference type="HOGENOM" id="CLU_006842_7_4_1"/>
<keyword evidence="1" id="KW-1015">Disulfide bond</keyword>
<name>T1IT25_STRMM</name>
<dbReference type="eggNOG" id="KOG3627">
    <property type="taxonomic scope" value="Eukaryota"/>
</dbReference>
<evidence type="ECO:0000313" key="4">
    <source>
        <dbReference type="EnsemblMetazoa" id="SMAR004269-PA"/>
    </source>
</evidence>
<sequence>MVTPAENCIGQVGEAAGWARSPICHKPNKEPKDFNLPGSKTKYSMTSMLDNILSTMMTTCGVANHPKRSKRIAGGHNTSPHQYPWTAVLIISKNSRNYLRCGATILSKLWIVTSGRCVYEYVSENVKNLLSLQNLLMTYAALVQITDLSVLVGEYDIRKYDGTELHRFFYSVQIHPNFNSNNAFTHDIALLKVKKPLVFDQNISPVCLPPKSWHYDALINVEGVATGWGSNSKGNGIEQQVFMQVISNERCRVPYGSGLTSAYFCAGRIKGEDICNQDFGGQFSVTSKDGLYRLVGISAFNEKNNCGNGHPAGFTRITEYLKWIQQITRLAIDK</sequence>
<dbReference type="SMART" id="SM00020">
    <property type="entry name" value="Tryp_SPc"/>
    <property type="match status" value="1"/>
</dbReference>
<dbReference type="Gene3D" id="2.40.10.10">
    <property type="entry name" value="Trypsin-like serine proteases"/>
    <property type="match status" value="1"/>
</dbReference>
<dbReference type="AlphaFoldDB" id="T1IT25"/>
<dbReference type="GO" id="GO:0004252">
    <property type="term" value="F:serine-type endopeptidase activity"/>
    <property type="evidence" value="ECO:0007669"/>
    <property type="project" value="InterPro"/>
</dbReference>
<dbReference type="PRINTS" id="PR00722">
    <property type="entry name" value="CHYMOTRYPSIN"/>
</dbReference>
<evidence type="ECO:0000256" key="2">
    <source>
        <dbReference type="ARBA" id="ARBA00024195"/>
    </source>
</evidence>
<evidence type="ECO:0000256" key="1">
    <source>
        <dbReference type="ARBA" id="ARBA00023157"/>
    </source>
</evidence>
<keyword evidence="5" id="KW-1185">Reference proteome</keyword>
<dbReference type="Proteomes" id="UP000014500">
    <property type="component" value="Unassembled WGS sequence"/>
</dbReference>
<dbReference type="InterPro" id="IPR009003">
    <property type="entry name" value="Peptidase_S1_PA"/>
</dbReference>
<organism evidence="4 5">
    <name type="scientific">Strigamia maritima</name>
    <name type="common">European centipede</name>
    <name type="synonym">Geophilus maritimus</name>
    <dbReference type="NCBI Taxonomy" id="126957"/>
    <lineage>
        <taxon>Eukaryota</taxon>
        <taxon>Metazoa</taxon>
        <taxon>Ecdysozoa</taxon>
        <taxon>Arthropoda</taxon>
        <taxon>Myriapoda</taxon>
        <taxon>Chilopoda</taxon>
        <taxon>Pleurostigmophora</taxon>
        <taxon>Geophilomorpha</taxon>
        <taxon>Linotaeniidae</taxon>
        <taxon>Strigamia</taxon>
    </lineage>
</organism>
<dbReference type="CDD" id="cd00190">
    <property type="entry name" value="Tryp_SPc"/>
    <property type="match status" value="1"/>
</dbReference>
<proteinExistence type="inferred from homology"/>
<dbReference type="InterPro" id="IPR001314">
    <property type="entry name" value="Peptidase_S1A"/>
</dbReference>
<dbReference type="SUPFAM" id="SSF50494">
    <property type="entry name" value="Trypsin-like serine proteases"/>
    <property type="match status" value="1"/>
</dbReference>